<reference evidence="2" key="1">
    <citation type="submission" date="2021-07" db="EMBL/GenBank/DDBJ databases">
        <title>Roseobacter insulae sp. nov., isolated from a tidal flat.</title>
        <authorList>
            <person name="Park S."/>
            <person name="Yoon J.-H."/>
        </authorList>
    </citation>
    <scope>NUCLEOTIDE SEQUENCE</scope>
    <source>
        <strain evidence="2">YSTF-M11</strain>
    </source>
</reference>
<keyword evidence="2" id="KW-0808">Transferase</keyword>
<keyword evidence="2" id="KW-0489">Methyltransferase</keyword>
<comment type="caution">
    <text evidence="2">The sequence shown here is derived from an EMBL/GenBank/DDBJ whole genome shotgun (WGS) entry which is preliminary data.</text>
</comment>
<dbReference type="Proteomes" id="UP001138661">
    <property type="component" value="Unassembled WGS sequence"/>
</dbReference>
<dbReference type="PANTHER" id="PTHR43591:SF24">
    <property type="entry name" value="2-METHOXY-6-POLYPRENYL-1,4-BENZOQUINOL METHYLASE, MITOCHONDRIAL"/>
    <property type="match status" value="1"/>
</dbReference>
<dbReference type="Pfam" id="PF08241">
    <property type="entry name" value="Methyltransf_11"/>
    <property type="match status" value="1"/>
</dbReference>
<dbReference type="PANTHER" id="PTHR43591">
    <property type="entry name" value="METHYLTRANSFERASE"/>
    <property type="match status" value="1"/>
</dbReference>
<dbReference type="RefSeq" id="WP_219505538.1">
    <property type="nucleotide sequence ID" value="NZ_JAHXDN010000005.1"/>
</dbReference>
<dbReference type="InterPro" id="IPR013216">
    <property type="entry name" value="Methyltransf_11"/>
</dbReference>
<evidence type="ECO:0000313" key="3">
    <source>
        <dbReference type="Proteomes" id="UP001138661"/>
    </source>
</evidence>
<dbReference type="GO" id="GO:0032259">
    <property type="term" value="P:methylation"/>
    <property type="evidence" value="ECO:0007669"/>
    <property type="project" value="UniProtKB-KW"/>
</dbReference>
<name>A0A9X1FX50_9RHOB</name>
<dbReference type="EMBL" id="JAHXDN010000005">
    <property type="protein sequence ID" value="MBW4709715.1"/>
    <property type="molecule type" value="Genomic_DNA"/>
</dbReference>
<sequence>MNGSPIGCSEKGRIPVLSREVGSWHVAISRRTRTPGELTRQYDAAAKNWARTADRYRLEEAYRRALAASGVADARRDMQVLDCGIGSGSLSLALNGLLSGDASFYGIDVSGEMLTAANSTMRQAGLAPLLKKADVREIPYADRFFDVVMAAHVLEHLPEPRQALREMMRVLKPGGLLFCCMTRRSVFGALIQFRWRTWAVTEAQAAGWLRDCQMSDIGLRPLDLGSCAGRASIAVWGRRLS</sequence>
<accession>A0A9X1FX50</accession>
<dbReference type="CDD" id="cd02440">
    <property type="entry name" value="AdoMet_MTases"/>
    <property type="match status" value="1"/>
</dbReference>
<evidence type="ECO:0000259" key="1">
    <source>
        <dbReference type="Pfam" id="PF08241"/>
    </source>
</evidence>
<dbReference type="GO" id="GO:0008757">
    <property type="term" value="F:S-adenosylmethionine-dependent methyltransferase activity"/>
    <property type="evidence" value="ECO:0007669"/>
    <property type="project" value="InterPro"/>
</dbReference>
<proteinExistence type="predicted"/>
<organism evidence="2 3">
    <name type="scientific">Roseobacter insulae</name>
    <dbReference type="NCBI Taxonomy" id="2859783"/>
    <lineage>
        <taxon>Bacteria</taxon>
        <taxon>Pseudomonadati</taxon>
        <taxon>Pseudomonadota</taxon>
        <taxon>Alphaproteobacteria</taxon>
        <taxon>Rhodobacterales</taxon>
        <taxon>Roseobacteraceae</taxon>
        <taxon>Roseobacter</taxon>
    </lineage>
</organism>
<protein>
    <submittedName>
        <fullName evidence="2">Class I SAM-dependent methyltransferase</fullName>
    </submittedName>
</protein>
<feature type="domain" description="Methyltransferase type 11" evidence="1">
    <location>
        <begin position="81"/>
        <end position="179"/>
    </location>
</feature>
<dbReference type="AlphaFoldDB" id="A0A9X1FX50"/>
<gene>
    <name evidence="2" type="ORF">KX928_18155</name>
</gene>
<keyword evidence="3" id="KW-1185">Reference proteome</keyword>
<evidence type="ECO:0000313" key="2">
    <source>
        <dbReference type="EMBL" id="MBW4709715.1"/>
    </source>
</evidence>